<evidence type="ECO:0008006" key="3">
    <source>
        <dbReference type="Google" id="ProtNLM"/>
    </source>
</evidence>
<dbReference type="SUPFAM" id="SSF54427">
    <property type="entry name" value="NTF2-like"/>
    <property type="match status" value="1"/>
</dbReference>
<keyword evidence="2" id="KW-1185">Reference proteome</keyword>
<evidence type="ECO:0000313" key="2">
    <source>
        <dbReference type="Proteomes" id="UP000799539"/>
    </source>
</evidence>
<gene>
    <name evidence="1" type="ORF">CERZMDRAFT_82325</name>
</gene>
<dbReference type="AlphaFoldDB" id="A0A6A6FPA5"/>
<accession>A0A6A6FPA5</accession>
<evidence type="ECO:0000313" key="1">
    <source>
        <dbReference type="EMBL" id="KAF2215292.1"/>
    </source>
</evidence>
<organism evidence="1 2">
    <name type="scientific">Cercospora zeae-maydis SCOH1-5</name>
    <dbReference type="NCBI Taxonomy" id="717836"/>
    <lineage>
        <taxon>Eukaryota</taxon>
        <taxon>Fungi</taxon>
        <taxon>Dikarya</taxon>
        <taxon>Ascomycota</taxon>
        <taxon>Pezizomycotina</taxon>
        <taxon>Dothideomycetes</taxon>
        <taxon>Dothideomycetidae</taxon>
        <taxon>Mycosphaerellales</taxon>
        <taxon>Mycosphaerellaceae</taxon>
        <taxon>Cercospora</taxon>
    </lineage>
</organism>
<dbReference type="Gene3D" id="3.10.450.50">
    <property type="match status" value="1"/>
</dbReference>
<dbReference type="EMBL" id="ML992666">
    <property type="protein sequence ID" value="KAF2215292.1"/>
    <property type="molecule type" value="Genomic_DNA"/>
</dbReference>
<reference evidence="1" key="1">
    <citation type="journal article" date="2020" name="Stud. Mycol.">
        <title>101 Dothideomycetes genomes: a test case for predicting lifestyles and emergence of pathogens.</title>
        <authorList>
            <person name="Haridas S."/>
            <person name="Albert R."/>
            <person name="Binder M."/>
            <person name="Bloem J."/>
            <person name="Labutti K."/>
            <person name="Salamov A."/>
            <person name="Andreopoulos B."/>
            <person name="Baker S."/>
            <person name="Barry K."/>
            <person name="Bills G."/>
            <person name="Bluhm B."/>
            <person name="Cannon C."/>
            <person name="Castanera R."/>
            <person name="Culley D."/>
            <person name="Daum C."/>
            <person name="Ezra D."/>
            <person name="Gonzalez J."/>
            <person name="Henrissat B."/>
            <person name="Kuo A."/>
            <person name="Liang C."/>
            <person name="Lipzen A."/>
            <person name="Lutzoni F."/>
            <person name="Magnuson J."/>
            <person name="Mondo S."/>
            <person name="Nolan M."/>
            <person name="Ohm R."/>
            <person name="Pangilinan J."/>
            <person name="Park H.-J."/>
            <person name="Ramirez L."/>
            <person name="Alfaro M."/>
            <person name="Sun H."/>
            <person name="Tritt A."/>
            <person name="Yoshinaga Y."/>
            <person name="Zwiers L.-H."/>
            <person name="Turgeon B."/>
            <person name="Goodwin S."/>
            <person name="Spatafora J."/>
            <person name="Crous P."/>
            <person name="Grigoriev I."/>
        </authorList>
    </citation>
    <scope>NUCLEOTIDE SEQUENCE</scope>
    <source>
        <strain evidence="1">SCOH1-5</strain>
    </source>
</reference>
<name>A0A6A6FPA5_9PEZI</name>
<sequence length="146" mass="16706">MASTTSTLENMKRVVQVTLDSLNAWDFESMMAVRSNDFKFRALPSSLAQKELNMEEFYDLWHNLLTPTFKAFKITPSQRIFDAGGRKAMVYNSLNITIPSGQEFAYDMIQIMTFDGDGTLMTRLEEFFDSKAYLDVLQTVRNGGDQ</sequence>
<proteinExistence type="predicted"/>
<dbReference type="OrthoDB" id="3758478at2759"/>
<dbReference type="Proteomes" id="UP000799539">
    <property type="component" value="Unassembled WGS sequence"/>
</dbReference>
<dbReference type="InterPro" id="IPR032710">
    <property type="entry name" value="NTF2-like_dom_sf"/>
</dbReference>
<protein>
    <recommendedName>
        <fullName evidence="3">SnoaL-like domain-containing protein</fullName>
    </recommendedName>
</protein>